<dbReference type="PANTHER" id="PTHR38248:SF2">
    <property type="entry name" value="FUNK1 11"/>
    <property type="match status" value="1"/>
</dbReference>
<evidence type="ECO:0000313" key="3">
    <source>
        <dbReference type="EMBL" id="KZT39923.1"/>
    </source>
</evidence>
<proteinExistence type="predicted"/>
<dbReference type="InterPro" id="IPR040976">
    <property type="entry name" value="Pkinase_fungal"/>
</dbReference>
<gene>
    <name evidence="3" type="ORF">SISSUDRAFT_1032287</name>
</gene>
<dbReference type="SUPFAM" id="SSF56112">
    <property type="entry name" value="Protein kinase-like (PK-like)"/>
    <property type="match status" value="1"/>
</dbReference>
<dbReference type="PANTHER" id="PTHR38248">
    <property type="entry name" value="FUNK1 6"/>
    <property type="match status" value="1"/>
</dbReference>
<organism evidence="3 4">
    <name type="scientific">Sistotremastrum suecicum HHB10207 ss-3</name>
    <dbReference type="NCBI Taxonomy" id="1314776"/>
    <lineage>
        <taxon>Eukaryota</taxon>
        <taxon>Fungi</taxon>
        <taxon>Dikarya</taxon>
        <taxon>Basidiomycota</taxon>
        <taxon>Agaricomycotina</taxon>
        <taxon>Agaricomycetes</taxon>
        <taxon>Sistotremastrales</taxon>
        <taxon>Sistotremastraceae</taxon>
        <taxon>Sistotremastrum</taxon>
    </lineage>
</organism>
<evidence type="ECO:0000259" key="2">
    <source>
        <dbReference type="Pfam" id="PF17667"/>
    </source>
</evidence>
<dbReference type="STRING" id="1314776.A0A166ETD3"/>
<dbReference type="Proteomes" id="UP000076798">
    <property type="component" value="Unassembled WGS sequence"/>
</dbReference>
<dbReference type="OrthoDB" id="5592585at2759"/>
<keyword evidence="4" id="KW-1185">Reference proteome</keyword>
<dbReference type="Gene3D" id="1.10.510.10">
    <property type="entry name" value="Transferase(Phosphotransferase) domain 1"/>
    <property type="match status" value="1"/>
</dbReference>
<evidence type="ECO:0000256" key="1">
    <source>
        <dbReference type="SAM" id="MobiDB-lite"/>
    </source>
</evidence>
<dbReference type="AlphaFoldDB" id="A0A166ETD3"/>
<accession>A0A166ETD3</accession>
<evidence type="ECO:0000313" key="4">
    <source>
        <dbReference type="Proteomes" id="UP000076798"/>
    </source>
</evidence>
<feature type="region of interest" description="Disordered" evidence="1">
    <location>
        <begin position="315"/>
        <end position="334"/>
    </location>
</feature>
<dbReference type="InterPro" id="IPR011009">
    <property type="entry name" value="Kinase-like_dom_sf"/>
</dbReference>
<dbReference type="EMBL" id="KV428039">
    <property type="protein sequence ID" value="KZT39923.1"/>
    <property type="molecule type" value="Genomic_DNA"/>
</dbReference>
<protein>
    <recommendedName>
        <fullName evidence="2">Fungal-type protein kinase domain-containing protein</fullName>
    </recommendedName>
</protein>
<feature type="domain" description="Fungal-type protein kinase" evidence="2">
    <location>
        <begin position="128"/>
        <end position="489"/>
    </location>
</feature>
<name>A0A166ETD3_9AGAM</name>
<sequence>MPDNWSDSESSHSGRPTFDPRVRVIQHELSHRIASSAVFLSYLCERVELDPGTLERVVSDHWDQNRCRWRDWIEEYATAPQPLFNRLVSSCGLGDGPSFAGHGSRVVESMEVSQTAATKPFIPVCRSFLDLVVFVKQTLSSRIAFKCIYGIFISASNMTYVRFDRAGAIISDTFNPNREPAGLLRSLIGITNLSRASVDTTVSYEEETETFLGPSIAGERIWFIAEGYLHRNAAIQGSAARVLIVRKGEDSAQSFVLKDWWRSEADIGEGEVARIASGRFGLPEYVSHWAVCESDRALQDTAFLKESLVPGSNDIMCSDDTPDDDGEFRDDPPTLERQNRVHSQLVTTERGEHLLKFRRSPIIVLTAIHDAILGHWGLFKAGYLHCDVSYGNLLVLTSPIPASRYQNYPSKMHILPVAPLNDRCTAILNDFDTAKPVSDVFADAQKDFDLGREPRGTTVYMSAKLLLERKRTGSLVHDDLESFLWILIAVATWVDPPDPSSEAWRLSFERKIRYFLFPMDRPLDRSDLAVHKLGLFTWLSKYSSVWPRFDPTTEKYLDVIKKWSEYTDDALNKKLMVSEDVYYLDILNLLRNAIEALNVSVQ</sequence>
<reference evidence="3 4" key="1">
    <citation type="journal article" date="2016" name="Mol. Biol. Evol.">
        <title>Comparative Genomics of Early-Diverging Mushroom-Forming Fungi Provides Insights into the Origins of Lignocellulose Decay Capabilities.</title>
        <authorList>
            <person name="Nagy L.G."/>
            <person name="Riley R."/>
            <person name="Tritt A."/>
            <person name="Adam C."/>
            <person name="Daum C."/>
            <person name="Floudas D."/>
            <person name="Sun H."/>
            <person name="Yadav J.S."/>
            <person name="Pangilinan J."/>
            <person name="Larsson K.H."/>
            <person name="Matsuura K."/>
            <person name="Barry K."/>
            <person name="Labutti K."/>
            <person name="Kuo R."/>
            <person name="Ohm R.A."/>
            <person name="Bhattacharya S.S."/>
            <person name="Shirouzu T."/>
            <person name="Yoshinaga Y."/>
            <person name="Martin F.M."/>
            <person name="Grigoriev I.V."/>
            <person name="Hibbett D.S."/>
        </authorList>
    </citation>
    <scope>NUCLEOTIDE SEQUENCE [LARGE SCALE GENOMIC DNA]</scope>
    <source>
        <strain evidence="3 4">HHB10207 ss-3</strain>
    </source>
</reference>
<dbReference type="Pfam" id="PF17667">
    <property type="entry name" value="Pkinase_fungal"/>
    <property type="match status" value="1"/>
</dbReference>